<evidence type="ECO:0000313" key="2">
    <source>
        <dbReference type="Proteomes" id="UP000187012"/>
    </source>
</evidence>
<dbReference type="STRING" id="1247936.BN2475_710058"/>
<dbReference type="RefSeq" id="WP_245841630.1">
    <property type="nucleotide sequence ID" value="NZ_CYGX02000071.1"/>
</dbReference>
<proteinExistence type="predicted"/>
<dbReference type="AlphaFoldDB" id="A0A1N7SIH6"/>
<keyword evidence="2" id="KW-1185">Reference proteome</keyword>
<dbReference type="SUPFAM" id="SSF53756">
    <property type="entry name" value="UDP-Glycosyltransferase/glycogen phosphorylase"/>
    <property type="match status" value="1"/>
</dbReference>
<dbReference type="EMBL" id="CYGX02000071">
    <property type="protein sequence ID" value="SIT47108.1"/>
    <property type="molecule type" value="Genomic_DNA"/>
</dbReference>
<dbReference type="InterPro" id="IPR002201">
    <property type="entry name" value="Glyco_trans_9"/>
</dbReference>
<reference evidence="1 2" key="1">
    <citation type="submission" date="2016-12" db="EMBL/GenBank/DDBJ databases">
        <authorList>
            <person name="Song W.-J."/>
            <person name="Kurnit D.M."/>
        </authorList>
    </citation>
    <scope>NUCLEOTIDE SEQUENCE [LARGE SCALE GENOMIC DNA]</scope>
    <source>
        <strain evidence="1 2">STM7296</strain>
    </source>
</reference>
<accession>A0A1N7SIH6</accession>
<dbReference type="Gene3D" id="3.40.50.2000">
    <property type="entry name" value="Glycogen Phosphorylase B"/>
    <property type="match status" value="1"/>
</dbReference>
<dbReference type="Proteomes" id="UP000187012">
    <property type="component" value="Unassembled WGS sequence"/>
</dbReference>
<organism evidence="1 2">
    <name type="scientific">Paraburkholderia ribeironis</name>
    <dbReference type="NCBI Taxonomy" id="1247936"/>
    <lineage>
        <taxon>Bacteria</taxon>
        <taxon>Pseudomonadati</taxon>
        <taxon>Pseudomonadota</taxon>
        <taxon>Betaproteobacteria</taxon>
        <taxon>Burkholderiales</taxon>
        <taxon>Burkholderiaceae</taxon>
        <taxon>Paraburkholderia</taxon>
    </lineage>
</organism>
<protein>
    <submittedName>
        <fullName evidence="1">TPR repeat-containing protein</fullName>
    </submittedName>
</protein>
<dbReference type="Pfam" id="PF01075">
    <property type="entry name" value="Glyco_transf_9"/>
    <property type="match status" value="1"/>
</dbReference>
<gene>
    <name evidence="1" type="ORF">BN2475_710058</name>
</gene>
<evidence type="ECO:0000313" key="1">
    <source>
        <dbReference type="EMBL" id="SIT47108.1"/>
    </source>
</evidence>
<sequence>MAVFLVWAGDPRPGQAGANVIDSRRSLRASAYLPLLRVPGIIFVSLQMGDTSRPEINELPPELQPLDLMGQVQDFADTAAIIECLDLVITVDTSVAHLAGALGKPVWILSRFDGCWRWLHNRDDSPWYPTARLFRQTQPGDWDDVIGRVTRALQLENEAGAPRS</sequence>
<dbReference type="GO" id="GO:0016757">
    <property type="term" value="F:glycosyltransferase activity"/>
    <property type="evidence" value="ECO:0007669"/>
    <property type="project" value="InterPro"/>
</dbReference>
<name>A0A1N7SIH6_9BURK</name>